<keyword evidence="2" id="KW-1185">Reference proteome</keyword>
<dbReference type="Proteomes" id="UP000828390">
    <property type="component" value="Unassembled WGS sequence"/>
</dbReference>
<accession>A0A9D4DZ72</accession>
<gene>
    <name evidence="1" type="ORF">DPMN_170403</name>
</gene>
<organism evidence="1 2">
    <name type="scientific">Dreissena polymorpha</name>
    <name type="common">Zebra mussel</name>
    <name type="synonym">Mytilus polymorpha</name>
    <dbReference type="NCBI Taxonomy" id="45954"/>
    <lineage>
        <taxon>Eukaryota</taxon>
        <taxon>Metazoa</taxon>
        <taxon>Spiralia</taxon>
        <taxon>Lophotrochozoa</taxon>
        <taxon>Mollusca</taxon>
        <taxon>Bivalvia</taxon>
        <taxon>Autobranchia</taxon>
        <taxon>Heteroconchia</taxon>
        <taxon>Euheterodonta</taxon>
        <taxon>Imparidentia</taxon>
        <taxon>Neoheterodontei</taxon>
        <taxon>Myida</taxon>
        <taxon>Dreissenoidea</taxon>
        <taxon>Dreissenidae</taxon>
        <taxon>Dreissena</taxon>
    </lineage>
</organism>
<proteinExistence type="predicted"/>
<sequence>MLVPVKSLCGGCLHIIKSSLPSHNLVSSWSVDVANESRVARRRFSHLYIFPYRGELLRAALLIQLSPSPSSRTSSTLLGLLSSPTFSGLVIGCLSSRVCWPGPARGPVCRGTVTVGQRDHQCGGQMGQTWGLPFAGGCMSHEHRGGGLIEGPRGGVTQYAQRTGETISGMKTTAGDDESGHKGRAVRCSPLVELRSDINLS</sequence>
<name>A0A9D4DZ72_DREPO</name>
<dbReference type="EMBL" id="JAIWYP010000009">
    <property type="protein sequence ID" value="KAH3769155.1"/>
    <property type="molecule type" value="Genomic_DNA"/>
</dbReference>
<evidence type="ECO:0000313" key="1">
    <source>
        <dbReference type="EMBL" id="KAH3769155.1"/>
    </source>
</evidence>
<comment type="caution">
    <text evidence="1">The sequence shown here is derived from an EMBL/GenBank/DDBJ whole genome shotgun (WGS) entry which is preliminary data.</text>
</comment>
<dbReference type="AlphaFoldDB" id="A0A9D4DZ72"/>
<reference evidence="1" key="2">
    <citation type="submission" date="2020-11" db="EMBL/GenBank/DDBJ databases">
        <authorList>
            <person name="McCartney M.A."/>
            <person name="Auch B."/>
            <person name="Kono T."/>
            <person name="Mallez S."/>
            <person name="Becker A."/>
            <person name="Gohl D.M."/>
            <person name="Silverstein K.A.T."/>
            <person name="Koren S."/>
            <person name="Bechman K.B."/>
            <person name="Herman A."/>
            <person name="Abrahante J.E."/>
            <person name="Garbe J."/>
        </authorList>
    </citation>
    <scope>NUCLEOTIDE SEQUENCE</scope>
    <source>
        <strain evidence="1">Duluth1</strain>
        <tissue evidence="1">Whole animal</tissue>
    </source>
</reference>
<reference evidence="1" key="1">
    <citation type="journal article" date="2019" name="bioRxiv">
        <title>The Genome of the Zebra Mussel, Dreissena polymorpha: A Resource for Invasive Species Research.</title>
        <authorList>
            <person name="McCartney M.A."/>
            <person name="Auch B."/>
            <person name="Kono T."/>
            <person name="Mallez S."/>
            <person name="Zhang Y."/>
            <person name="Obille A."/>
            <person name="Becker A."/>
            <person name="Abrahante J.E."/>
            <person name="Garbe J."/>
            <person name="Badalamenti J.P."/>
            <person name="Herman A."/>
            <person name="Mangelson H."/>
            <person name="Liachko I."/>
            <person name="Sullivan S."/>
            <person name="Sone E.D."/>
            <person name="Koren S."/>
            <person name="Silverstein K.A.T."/>
            <person name="Beckman K.B."/>
            <person name="Gohl D.M."/>
        </authorList>
    </citation>
    <scope>NUCLEOTIDE SEQUENCE</scope>
    <source>
        <strain evidence="1">Duluth1</strain>
        <tissue evidence="1">Whole animal</tissue>
    </source>
</reference>
<protein>
    <submittedName>
        <fullName evidence="1">Uncharacterized protein</fullName>
    </submittedName>
</protein>
<evidence type="ECO:0000313" key="2">
    <source>
        <dbReference type="Proteomes" id="UP000828390"/>
    </source>
</evidence>